<proteinExistence type="predicted"/>
<feature type="compositionally biased region" description="Basic and acidic residues" evidence="1">
    <location>
        <begin position="197"/>
        <end position="214"/>
    </location>
</feature>
<accession>A0ABU9EVR6</accession>
<feature type="region of interest" description="Disordered" evidence="1">
    <location>
        <begin position="192"/>
        <end position="224"/>
    </location>
</feature>
<protein>
    <recommendedName>
        <fullName evidence="5">Lipoprotein</fullName>
    </recommendedName>
</protein>
<feature type="chain" id="PRO_5045098572" description="Lipoprotein" evidence="2">
    <location>
        <begin position="24"/>
        <end position="237"/>
    </location>
</feature>
<comment type="caution">
    <text evidence="3">The sequence shown here is derived from an EMBL/GenBank/DDBJ whole genome shotgun (WGS) entry which is preliminary data.</text>
</comment>
<gene>
    <name evidence="3" type="ORF">AADA34_02485</name>
</gene>
<keyword evidence="4" id="KW-1185">Reference proteome</keyword>
<feature type="signal peptide" evidence="2">
    <location>
        <begin position="1"/>
        <end position="23"/>
    </location>
</feature>
<evidence type="ECO:0000256" key="1">
    <source>
        <dbReference type="SAM" id="MobiDB-lite"/>
    </source>
</evidence>
<evidence type="ECO:0000313" key="4">
    <source>
        <dbReference type="Proteomes" id="UP001380601"/>
    </source>
</evidence>
<reference evidence="3 4" key="1">
    <citation type="submission" date="2024-04" db="EMBL/GenBank/DDBJ databases">
        <title>Staphylococcus debuckii a clinical isolate.</title>
        <authorList>
            <person name="Magnan C."/>
            <person name="Plumet L."/>
            <person name="Morsli M."/>
            <person name="Molle V."/>
            <person name="Lavigne J.-P."/>
        </authorList>
    </citation>
    <scope>NUCLEOTIDE SEQUENCE [LARGE SCALE GENOMIC DNA]</scope>
    <source>
        <strain evidence="3 4">NSD001</strain>
    </source>
</reference>
<feature type="compositionally biased region" description="Polar residues" evidence="1">
    <location>
        <begin position="215"/>
        <end position="224"/>
    </location>
</feature>
<dbReference type="PROSITE" id="PS51257">
    <property type="entry name" value="PROKAR_LIPOPROTEIN"/>
    <property type="match status" value="1"/>
</dbReference>
<evidence type="ECO:0000313" key="3">
    <source>
        <dbReference type="EMBL" id="MEL0537592.1"/>
    </source>
</evidence>
<feature type="compositionally biased region" description="Polar residues" evidence="1">
    <location>
        <begin position="23"/>
        <end position="48"/>
    </location>
</feature>
<dbReference type="EMBL" id="JBBWSC010000001">
    <property type="protein sequence ID" value="MEL0537592.1"/>
    <property type="molecule type" value="Genomic_DNA"/>
</dbReference>
<sequence>MKRFLTYSAAVASLSLILTGCSGQSETKTSDANAQTTQHESKQASNNNDETEIKIDKAKLSDKEHEKMKKEVLDWADKYGKQQGLAVSNRYFGAGEISSGDWYAMTPKGELQVSNQGSPGPKAFDRHNLVGVVMYKAKDHTTGFDTKAKDLTNIESYQNVADLNQPVTKYLFADDGKVYEYTFQPEEKVKLSSGFAPKDHNDKDPNLKPDHSFKISDNSSANQEMQRLIKEYNNQSK</sequence>
<evidence type="ECO:0000256" key="2">
    <source>
        <dbReference type="SAM" id="SignalP"/>
    </source>
</evidence>
<name>A0ABU9EVR6_9STAP</name>
<evidence type="ECO:0008006" key="5">
    <source>
        <dbReference type="Google" id="ProtNLM"/>
    </source>
</evidence>
<feature type="region of interest" description="Disordered" evidence="1">
    <location>
        <begin position="23"/>
        <end position="55"/>
    </location>
</feature>
<dbReference type="RefSeq" id="WP_341611274.1">
    <property type="nucleotide sequence ID" value="NZ_JBBWSC010000001.1"/>
</dbReference>
<dbReference type="Proteomes" id="UP001380601">
    <property type="component" value="Unassembled WGS sequence"/>
</dbReference>
<keyword evidence="2" id="KW-0732">Signal</keyword>
<organism evidence="3 4">
    <name type="scientific">Staphylococcus debuckii</name>
    <dbReference type="NCBI Taxonomy" id="2044912"/>
    <lineage>
        <taxon>Bacteria</taxon>
        <taxon>Bacillati</taxon>
        <taxon>Bacillota</taxon>
        <taxon>Bacilli</taxon>
        <taxon>Bacillales</taxon>
        <taxon>Staphylococcaceae</taxon>
        <taxon>Staphylococcus</taxon>
    </lineage>
</organism>